<reference evidence="2" key="2">
    <citation type="submission" date="2025-08" db="UniProtKB">
        <authorList>
            <consortium name="Ensembl"/>
        </authorList>
    </citation>
    <scope>IDENTIFICATION</scope>
</reference>
<keyword evidence="1" id="KW-1133">Transmembrane helix</keyword>
<organism evidence="2 3">
    <name type="scientific">Suricata suricatta</name>
    <name type="common">Meerkat</name>
    <dbReference type="NCBI Taxonomy" id="37032"/>
    <lineage>
        <taxon>Eukaryota</taxon>
        <taxon>Metazoa</taxon>
        <taxon>Chordata</taxon>
        <taxon>Craniata</taxon>
        <taxon>Vertebrata</taxon>
        <taxon>Euteleostomi</taxon>
        <taxon>Mammalia</taxon>
        <taxon>Eutheria</taxon>
        <taxon>Laurasiatheria</taxon>
        <taxon>Carnivora</taxon>
        <taxon>Feliformia</taxon>
        <taxon>Herpestidae</taxon>
        <taxon>Suricata</taxon>
    </lineage>
</organism>
<keyword evidence="1" id="KW-0472">Membrane</keyword>
<evidence type="ECO:0000313" key="2">
    <source>
        <dbReference type="Ensembl" id="ENSSSUP00005034996.1"/>
    </source>
</evidence>
<protein>
    <submittedName>
        <fullName evidence="2">Uncharacterized protein</fullName>
    </submittedName>
</protein>
<proteinExistence type="predicted"/>
<reference evidence="2" key="3">
    <citation type="submission" date="2025-09" db="UniProtKB">
        <authorList>
            <consortium name="Ensembl"/>
        </authorList>
    </citation>
    <scope>IDENTIFICATION</scope>
</reference>
<accession>A0A673VNG1</accession>
<reference evidence="2 3" key="1">
    <citation type="submission" date="2019-05" db="EMBL/GenBank/DDBJ databases">
        <title>A Chromosome-scale Meerkat (S. suricatta) Genome Assembly.</title>
        <authorList>
            <person name="Dudchenko O."/>
            <person name="Lieberman Aiden E."/>
            <person name="Tung J."/>
            <person name="Barreiro L.B."/>
            <person name="Clutton-Brock T.H."/>
        </authorList>
    </citation>
    <scope>NUCLEOTIDE SEQUENCE [LARGE SCALE GENOMIC DNA]</scope>
</reference>
<keyword evidence="3" id="KW-1185">Reference proteome</keyword>
<keyword evidence="1" id="KW-0812">Transmembrane</keyword>
<name>A0A673VNG1_SURSU</name>
<dbReference type="OMA" id="KMEENTY"/>
<dbReference type="Ensembl" id="ENSSSUT00005039864.1">
    <property type="protein sequence ID" value="ENSSSUP00005034996.1"/>
    <property type="gene ID" value="ENSSSUG00005022462.1"/>
</dbReference>
<gene>
    <name evidence="2" type="primary">CD33</name>
</gene>
<evidence type="ECO:0000256" key="1">
    <source>
        <dbReference type="SAM" id="Phobius"/>
    </source>
</evidence>
<dbReference type="AlphaFoldDB" id="A0A673VNG1"/>
<sequence>MIKGAIWGAGVTTLLVLCLCLIFFGVKTCWKTASRRAVGVDGIHSVVGPAPVGYQQDSEPDLPAKQTSSAGVLPALETQQELHYASISFHKMEENTYEEYSEIKTK</sequence>
<dbReference type="Proteomes" id="UP000472268">
    <property type="component" value="Chromosome 16"/>
</dbReference>
<feature type="transmembrane region" description="Helical" evidence="1">
    <location>
        <begin position="6"/>
        <end position="26"/>
    </location>
</feature>
<evidence type="ECO:0000313" key="3">
    <source>
        <dbReference type="Proteomes" id="UP000472268"/>
    </source>
</evidence>